<proteinExistence type="predicted"/>
<evidence type="ECO:0000313" key="1">
    <source>
        <dbReference type="EMBL" id="KRK24330.1"/>
    </source>
</evidence>
<dbReference type="Proteomes" id="UP000051794">
    <property type="component" value="Unassembled WGS sequence"/>
</dbReference>
<dbReference type="AlphaFoldDB" id="A0A0R1FZ53"/>
<dbReference type="InterPro" id="IPR029035">
    <property type="entry name" value="DHS-like_NAD/FAD-binding_dom"/>
</dbReference>
<gene>
    <name evidence="1" type="ORF">FD43_GL001142</name>
</gene>
<dbReference type="PATRIC" id="fig|1423768.3.peg.121"/>
<evidence type="ECO:0000313" key="2">
    <source>
        <dbReference type="Proteomes" id="UP000051794"/>
    </source>
</evidence>
<dbReference type="RefSeq" id="WP_054449559.1">
    <property type="nucleotide sequence ID" value="NZ_AZCK01000003.1"/>
</dbReference>
<dbReference type="SUPFAM" id="SSF52467">
    <property type="entry name" value="DHS-like NAD/FAD-binding domain"/>
    <property type="match status" value="1"/>
</dbReference>
<dbReference type="EMBL" id="AZCK01000003">
    <property type="protein sequence ID" value="KRK24330.1"/>
    <property type="molecule type" value="Genomic_DNA"/>
</dbReference>
<protein>
    <submittedName>
        <fullName evidence="1">Uncharacterized protein</fullName>
    </submittedName>
</protein>
<accession>A0A0R1FZ53</accession>
<organism evidence="1 2">
    <name type="scientific">Apilactobacillus kunkeei DSM 12361 = ATCC 700308</name>
    <dbReference type="NCBI Taxonomy" id="1423768"/>
    <lineage>
        <taxon>Bacteria</taxon>
        <taxon>Bacillati</taxon>
        <taxon>Bacillota</taxon>
        <taxon>Bacilli</taxon>
        <taxon>Lactobacillales</taxon>
        <taxon>Lactobacillaceae</taxon>
        <taxon>Apilactobacillus</taxon>
    </lineage>
</organism>
<dbReference type="Pfam" id="PF13289">
    <property type="entry name" value="SIR2_2"/>
    <property type="match status" value="1"/>
</dbReference>
<sequence>MDENILNKFNSYEDCKDAIKLISDAMDNGKLVFFIGAGVSISQGYNNWNDYIESLLEYWEGQIISYFHSKECREYVNAIKNINKSNFSNKRKVDLLYEVLEDCMPEEFEERKTEYEKGYFMDSTPGETDNKILYNLSSLDAAYITTNYDNQIEKHLDKMKKKSVLVTDMTDLSEKIQNNIFINTVIHLHGIPNGNKDDFISSGESYKKHYYEDNDKLKKIRQWLSDKGVTLVFIGSSMEEDEVLSLIPKESKNIAILKTDDGCGPDGDYLRKVKSKFFRDKNNTKVLWYGKKHSDLLYFVETLKNKVMEFGSRNDIEKFMNPTISSEDLISFINSSEIKDIDNALRDIPDQNKRKIVNNIKELKIFTNKDMNASEILFDIFTNKIKLINMNEINKIVRYISGNNNSYLCKRVNDFFDMCNIEYSELDRIYKKLSSRIDIEYTSFKNNKNVMGWKIVNDIKNNRRDLYEDISLYNLSFNAEINLYDLINSKDFKNRYGILNGKQIINNNYGLKTLYKSIKNDSLQINNKEWQNEIQESFFGNSIFIKLLMIVYKEKGLDQNVINKILKNCDFNNRFLGDDFQQFILDNSSQIESLEINVNNLGYKDAITSLERYSVLSKSIISDNDLKNQTTEDLIIKITSSDYEDLRYMDSETSYFLNVDGTIDFLKQHLIDNKCKYTQKILDLMFYDNKSNEMFEKYKVLYEWFLKNFKGSYDEDKAFQFICNNYKDIRSFGPWDSSIFEEMIKFGKTFTIDKYLEIDTNYLEGPNNDFNIIDFMNSDIGAYLILFYDILQKNNSYSDLIKSKIESLNNEKIKEFMMGRHYNLFNNHKFDRLYYLIGFSSKYLIGRDYTKMFKNSAKKILEKSNDFYLDASVMRNVHLISLSELNPDCLKIKEHKNIFGIMDIIIQNKYKFNYENKWIKYLYQYDPDKLINIILFQSTKNKNTDKIIQITDYITEFLLNDNIKEIRPKFYNNIFDLHDDMSKRISKLLYKCSNKENINYYDIRMIEYILPNISYDHQIELIDKLSPHISTVQLNNLKSKYKHL</sequence>
<reference evidence="1 2" key="1">
    <citation type="journal article" date="2015" name="Genome Announc.">
        <title>Expanding the biotechnology potential of lactobacilli through comparative genomics of 213 strains and associated genera.</title>
        <authorList>
            <person name="Sun Z."/>
            <person name="Harris H.M."/>
            <person name="McCann A."/>
            <person name="Guo C."/>
            <person name="Argimon S."/>
            <person name="Zhang W."/>
            <person name="Yang X."/>
            <person name="Jeffery I.B."/>
            <person name="Cooney J.C."/>
            <person name="Kagawa T.F."/>
            <person name="Liu W."/>
            <person name="Song Y."/>
            <person name="Salvetti E."/>
            <person name="Wrobel A."/>
            <person name="Rasinkangas P."/>
            <person name="Parkhill J."/>
            <person name="Rea M.C."/>
            <person name="O'Sullivan O."/>
            <person name="Ritari J."/>
            <person name="Douillard F.P."/>
            <person name="Paul Ross R."/>
            <person name="Yang R."/>
            <person name="Briner A.E."/>
            <person name="Felis G.E."/>
            <person name="de Vos W.M."/>
            <person name="Barrangou R."/>
            <person name="Klaenhammer T.R."/>
            <person name="Caufield P.W."/>
            <person name="Cui Y."/>
            <person name="Zhang H."/>
            <person name="O'Toole P.W."/>
        </authorList>
    </citation>
    <scope>NUCLEOTIDE SEQUENCE [LARGE SCALE GENOMIC DNA]</scope>
    <source>
        <strain evidence="1 2">DSM 12361</strain>
    </source>
</reference>
<dbReference type="GeneID" id="66348268"/>
<comment type="caution">
    <text evidence="1">The sequence shown here is derived from an EMBL/GenBank/DDBJ whole genome shotgun (WGS) entry which is preliminary data.</text>
</comment>
<name>A0A0R1FZ53_9LACO</name>